<dbReference type="Gene3D" id="1.25.40.20">
    <property type="entry name" value="Ankyrin repeat-containing domain"/>
    <property type="match status" value="1"/>
</dbReference>
<dbReference type="PANTHER" id="PTHR24156:SF3">
    <property type="entry name" value="ANKYRIN REPEAT DOMAIN-CONTAINING PROTEIN 34C-LIKE"/>
    <property type="match status" value="1"/>
</dbReference>
<dbReference type="RefSeq" id="XP_032824425.1">
    <property type="nucleotide sequence ID" value="XM_032968534.1"/>
</dbReference>
<name>A0AAJ7TUN1_PETMA</name>
<keyword evidence="2" id="KW-0677">Repeat</keyword>
<organism evidence="5 6">
    <name type="scientific">Petromyzon marinus</name>
    <name type="common">Sea lamprey</name>
    <dbReference type="NCBI Taxonomy" id="7757"/>
    <lineage>
        <taxon>Eukaryota</taxon>
        <taxon>Metazoa</taxon>
        <taxon>Chordata</taxon>
        <taxon>Craniata</taxon>
        <taxon>Vertebrata</taxon>
        <taxon>Cyclostomata</taxon>
        <taxon>Hyperoartia</taxon>
        <taxon>Petromyzontiformes</taxon>
        <taxon>Petromyzontidae</taxon>
        <taxon>Petromyzon</taxon>
    </lineage>
</organism>
<sequence length="515" mass="55160">MEECGGIRTDGSTLLRAVLLGRLRLTRLLLEGGAYINESNERGETPLMVACVSRHVDAQSAAKAKMVAYLLENGADPNIQDKCGRSALMHACIAGAGAELAQLLLTGGADPSLEDRSGASALVYAINTDDKDTLKVLLDACKAKGKDVIIITTDKSASGGKTTKQYLNVPPSPADFDDRFAPVMSPSDIELRPTFSNSLATATEDESLMSLPAAGVCGRKGTPKHCGTPKLLPQLQKTVAHSEEAKKAIVSLDEELSSSFSSLLTSRSSVLARHFSMDVADDTFLGTYTTERRPPSSRAATPMCHRSPHMARRNTLPVEELTETLTLPPVCSLQEILRQRQLGINHYHSDTQLQAEPTAVHTLAGRFAMEQRKRHMSSSRDSLDGWWPPMAPASGERRGSGGVGFPAEQMSLVAASTERRGSGGANVLMEQLSHSRISILPPIPISVTPTASGSASEATPGFCKQLQISVKPGVPPLPCSPSHREVKGTKKFPRRHSMQVEQMKLLLTHGDGSGD</sequence>
<dbReference type="InterPro" id="IPR036770">
    <property type="entry name" value="Ankyrin_rpt-contain_sf"/>
</dbReference>
<protein>
    <submittedName>
        <fullName evidence="6">Ankyrin repeat domain-containing protein 34C-like</fullName>
    </submittedName>
</protein>
<feature type="repeat" description="ANK" evidence="4">
    <location>
        <begin position="42"/>
        <end position="82"/>
    </location>
</feature>
<dbReference type="AlphaFoldDB" id="A0AAJ7TUN1"/>
<keyword evidence="3 4" id="KW-0040">ANK repeat</keyword>
<accession>A0AAJ7TUN1</accession>
<evidence type="ECO:0000256" key="2">
    <source>
        <dbReference type="ARBA" id="ARBA00022737"/>
    </source>
</evidence>
<dbReference type="PANTHER" id="PTHR24156">
    <property type="entry name" value="ANK_REP_REGION DOMAIN-CONTAINING PROTEIN"/>
    <property type="match status" value="1"/>
</dbReference>
<feature type="repeat" description="ANK" evidence="4">
    <location>
        <begin position="83"/>
        <end position="116"/>
    </location>
</feature>
<proteinExistence type="inferred from homology"/>
<dbReference type="Pfam" id="PF12796">
    <property type="entry name" value="Ank_2"/>
    <property type="match status" value="1"/>
</dbReference>
<dbReference type="SMART" id="SM00248">
    <property type="entry name" value="ANK"/>
    <property type="match status" value="4"/>
</dbReference>
<dbReference type="InterPro" id="IPR002110">
    <property type="entry name" value="Ankyrin_rpt"/>
</dbReference>
<evidence type="ECO:0000313" key="6">
    <source>
        <dbReference type="RefSeq" id="XP_032824425.1"/>
    </source>
</evidence>
<dbReference type="Proteomes" id="UP001318040">
    <property type="component" value="Chromosome 40"/>
</dbReference>
<dbReference type="PROSITE" id="PS50297">
    <property type="entry name" value="ANK_REP_REGION"/>
    <property type="match status" value="1"/>
</dbReference>
<evidence type="ECO:0000256" key="3">
    <source>
        <dbReference type="ARBA" id="ARBA00023043"/>
    </source>
</evidence>
<evidence type="ECO:0000256" key="1">
    <source>
        <dbReference type="ARBA" id="ARBA00010029"/>
    </source>
</evidence>
<dbReference type="PROSITE" id="PS50088">
    <property type="entry name" value="ANK_REPEAT"/>
    <property type="match status" value="2"/>
</dbReference>
<reference evidence="6" key="1">
    <citation type="submission" date="2025-08" db="UniProtKB">
        <authorList>
            <consortium name="RefSeq"/>
        </authorList>
    </citation>
    <scope>IDENTIFICATION</scope>
    <source>
        <tissue evidence="6">Sperm</tissue>
    </source>
</reference>
<evidence type="ECO:0000313" key="5">
    <source>
        <dbReference type="Proteomes" id="UP001318040"/>
    </source>
</evidence>
<keyword evidence="5" id="KW-1185">Reference proteome</keyword>
<dbReference type="SUPFAM" id="SSF48403">
    <property type="entry name" value="Ankyrin repeat"/>
    <property type="match status" value="1"/>
</dbReference>
<dbReference type="KEGG" id="pmrn:116950620"/>
<dbReference type="InterPro" id="IPR042637">
    <property type="entry name" value="AN34A/B/C"/>
</dbReference>
<comment type="similarity">
    <text evidence="1">Belongs to the ANKRD34 family.</text>
</comment>
<gene>
    <name evidence="6" type="primary">LOC116950620</name>
</gene>
<evidence type="ECO:0000256" key="4">
    <source>
        <dbReference type="PROSITE-ProRule" id="PRU00023"/>
    </source>
</evidence>
<dbReference type="GeneID" id="116950620"/>